<keyword evidence="3" id="KW-0998">Cell outer membrane</keyword>
<comment type="subcellular location">
    <subcellularLocation>
        <location evidence="1">Cell outer membrane</location>
    </subcellularLocation>
</comment>
<feature type="signal peptide" evidence="5">
    <location>
        <begin position="1"/>
        <end position="26"/>
    </location>
</feature>
<protein>
    <submittedName>
        <fullName evidence="7">OmpA family protein</fullName>
    </submittedName>
</protein>
<evidence type="ECO:0000256" key="2">
    <source>
        <dbReference type="ARBA" id="ARBA00023136"/>
    </source>
</evidence>
<dbReference type="PANTHER" id="PTHR30329">
    <property type="entry name" value="STATOR ELEMENT OF FLAGELLAR MOTOR COMPLEX"/>
    <property type="match status" value="1"/>
</dbReference>
<proteinExistence type="predicted"/>
<dbReference type="InterPro" id="IPR036737">
    <property type="entry name" value="OmpA-like_sf"/>
</dbReference>
<gene>
    <name evidence="7" type="ORF">QRD43_02340</name>
</gene>
<keyword evidence="8" id="KW-1185">Reference proteome</keyword>
<dbReference type="RefSeq" id="WP_285980861.1">
    <property type="nucleotide sequence ID" value="NZ_JASVDS010000001.1"/>
</dbReference>
<dbReference type="InterPro" id="IPR050330">
    <property type="entry name" value="Bact_OuterMem_StrucFunc"/>
</dbReference>
<keyword evidence="5" id="KW-0732">Signal</keyword>
<accession>A0ABT7LGP7</accession>
<dbReference type="InterPro" id="IPR006665">
    <property type="entry name" value="OmpA-like"/>
</dbReference>
<comment type="caution">
    <text evidence="7">The sequence shown here is derived from an EMBL/GenBank/DDBJ whole genome shotgun (WGS) entry which is preliminary data.</text>
</comment>
<evidence type="ECO:0000256" key="5">
    <source>
        <dbReference type="SAM" id="SignalP"/>
    </source>
</evidence>
<evidence type="ECO:0000256" key="3">
    <source>
        <dbReference type="ARBA" id="ARBA00023237"/>
    </source>
</evidence>
<dbReference type="Gene3D" id="3.30.1330.60">
    <property type="entry name" value="OmpA-like domain"/>
    <property type="match status" value="1"/>
</dbReference>
<reference evidence="7 8" key="1">
    <citation type="submission" date="2023-06" db="EMBL/GenBank/DDBJ databases">
        <title>Pelomonas sp. APW6 16S ribosomal RNA gene genome sequencing and assembly.</title>
        <authorList>
            <person name="Woo H."/>
        </authorList>
    </citation>
    <scope>NUCLEOTIDE SEQUENCE [LARGE SCALE GENOMIC DNA]</scope>
    <source>
        <strain evidence="7 8">APW6</strain>
    </source>
</reference>
<dbReference type="PANTHER" id="PTHR30329:SF21">
    <property type="entry name" value="LIPOPROTEIN YIAD-RELATED"/>
    <property type="match status" value="1"/>
</dbReference>
<dbReference type="PROSITE" id="PS51123">
    <property type="entry name" value="OMPA_2"/>
    <property type="match status" value="1"/>
</dbReference>
<evidence type="ECO:0000313" key="8">
    <source>
        <dbReference type="Proteomes" id="UP001238603"/>
    </source>
</evidence>
<evidence type="ECO:0000256" key="1">
    <source>
        <dbReference type="ARBA" id="ARBA00004442"/>
    </source>
</evidence>
<organism evidence="7 8">
    <name type="scientific">Roseateles subflavus</name>
    <dbReference type="NCBI Taxonomy" id="3053353"/>
    <lineage>
        <taxon>Bacteria</taxon>
        <taxon>Pseudomonadati</taxon>
        <taxon>Pseudomonadota</taxon>
        <taxon>Betaproteobacteria</taxon>
        <taxon>Burkholderiales</taxon>
        <taxon>Sphaerotilaceae</taxon>
        <taxon>Roseateles</taxon>
    </lineage>
</organism>
<sequence length="348" mass="37252">MTPLRATRLGALLLLGSALTALPCRADVPTADVPGGSDHPVLQRFSGSVLAGYAHQDWEQRTFPDAGGVGKGSEGFIKPLTLEGKVTRLFYVAPLDKGPLEVFRNHQQALQAAGFKTVWTCETEAQGCVKAYFALDKNERLRGMGWAKGDLPSMDPSSSGRWSLASSISHEQGRLLVGQLSKGGRQLHLLLYTSVAQTAHTHRAATYIEIVEPRAMPTGQVTVDAQGISQGLKAEGKFAFYGLFFDTGKSEVKPESQPQLAEMAQVLKADPKLRVYIVGHTDNVGSFDANQALSQARAQAVVAALTKSPYGVEAGRLNAKGAASIAPVASNADEDGRARNRRVEMVLQ</sequence>
<dbReference type="PRINTS" id="PR01021">
    <property type="entry name" value="OMPADOMAIN"/>
</dbReference>
<evidence type="ECO:0000313" key="7">
    <source>
        <dbReference type="EMBL" id="MDL5030731.1"/>
    </source>
</evidence>
<dbReference type="SUPFAM" id="SSF103088">
    <property type="entry name" value="OmpA-like"/>
    <property type="match status" value="1"/>
</dbReference>
<dbReference type="CDD" id="cd07185">
    <property type="entry name" value="OmpA_C-like"/>
    <property type="match status" value="1"/>
</dbReference>
<feature type="chain" id="PRO_5045289915" evidence="5">
    <location>
        <begin position="27"/>
        <end position="348"/>
    </location>
</feature>
<name>A0ABT7LGP7_9BURK</name>
<dbReference type="InterPro" id="IPR006664">
    <property type="entry name" value="OMP_bac"/>
</dbReference>
<evidence type="ECO:0000256" key="4">
    <source>
        <dbReference type="PROSITE-ProRule" id="PRU00473"/>
    </source>
</evidence>
<evidence type="ECO:0000259" key="6">
    <source>
        <dbReference type="PROSITE" id="PS51123"/>
    </source>
</evidence>
<dbReference type="Proteomes" id="UP001238603">
    <property type="component" value="Unassembled WGS sequence"/>
</dbReference>
<keyword evidence="2 4" id="KW-0472">Membrane</keyword>
<feature type="domain" description="OmpA-like" evidence="6">
    <location>
        <begin position="232"/>
        <end position="348"/>
    </location>
</feature>
<dbReference type="Pfam" id="PF00691">
    <property type="entry name" value="OmpA"/>
    <property type="match status" value="1"/>
</dbReference>
<dbReference type="EMBL" id="JASVDS010000001">
    <property type="protein sequence ID" value="MDL5030731.1"/>
    <property type="molecule type" value="Genomic_DNA"/>
</dbReference>